<feature type="chain" id="PRO_5045583780" description="DUF4352 domain-containing protein" evidence="1">
    <location>
        <begin position="26"/>
        <end position="191"/>
    </location>
</feature>
<dbReference type="Proteomes" id="UP001220064">
    <property type="component" value="Chromosome"/>
</dbReference>
<name>A0ABY7UCJ5_9CORY</name>
<reference evidence="2 3" key="1">
    <citation type="submission" date="2020-10" db="EMBL/GenBank/DDBJ databases">
        <title>Complete genome sequence of Corynebacterium massiliense DSM 45435, type strain of Corynebacterium massiliense.</title>
        <authorList>
            <person name="Busche T."/>
            <person name="Kalinowski J."/>
            <person name="Ruckert C."/>
        </authorList>
    </citation>
    <scope>NUCLEOTIDE SEQUENCE [LARGE SCALE GENOMIC DNA]</scope>
    <source>
        <strain evidence="2 3">DSM 45435</strain>
    </source>
</reference>
<gene>
    <name evidence="2" type="ORF">CMASS_10130</name>
</gene>
<evidence type="ECO:0000313" key="3">
    <source>
        <dbReference type="Proteomes" id="UP001220064"/>
    </source>
</evidence>
<accession>A0ABY7UCJ5</accession>
<protein>
    <recommendedName>
        <fullName evidence="4">DUF4352 domain-containing protein</fullName>
    </recommendedName>
</protein>
<sequence length="191" mass="19382">MTGIRNLVATTALVAAAATPALAFAATDAAAATPNTDATAHDDAVVQPSGTDTGFFHLPRAGETQPLAGEGLSAEAKSSDVIPAEDESGDVTVSVTISVEKGEFTLTKDALHITSVTEGKDAGVSDSAVLRDADSGQRTGDLTEPHTIKAGETVRAQFHVPGGDTELDDAANNAVVLHNDAGDPVASWDLH</sequence>
<keyword evidence="1" id="KW-0732">Signal</keyword>
<proteinExistence type="predicted"/>
<evidence type="ECO:0008006" key="4">
    <source>
        <dbReference type="Google" id="ProtNLM"/>
    </source>
</evidence>
<organism evidence="2 3">
    <name type="scientific">Corynebacterium massiliense DSM 45435</name>
    <dbReference type="NCBI Taxonomy" id="1121364"/>
    <lineage>
        <taxon>Bacteria</taxon>
        <taxon>Bacillati</taxon>
        <taxon>Actinomycetota</taxon>
        <taxon>Actinomycetes</taxon>
        <taxon>Mycobacteriales</taxon>
        <taxon>Corynebacteriaceae</taxon>
        <taxon>Corynebacterium</taxon>
    </lineage>
</organism>
<keyword evidence="3" id="KW-1185">Reference proteome</keyword>
<evidence type="ECO:0000256" key="1">
    <source>
        <dbReference type="SAM" id="SignalP"/>
    </source>
</evidence>
<dbReference type="EMBL" id="CP063189">
    <property type="protein sequence ID" value="WCZ33433.1"/>
    <property type="molecule type" value="Genomic_DNA"/>
</dbReference>
<evidence type="ECO:0000313" key="2">
    <source>
        <dbReference type="EMBL" id="WCZ33433.1"/>
    </source>
</evidence>
<feature type="signal peptide" evidence="1">
    <location>
        <begin position="1"/>
        <end position="25"/>
    </location>
</feature>
<dbReference type="RefSeq" id="WP_022863337.1">
    <property type="nucleotide sequence ID" value="NZ_ATVG01000009.1"/>
</dbReference>